<dbReference type="PANTHER" id="PTHR43213:SF5">
    <property type="entry name" value="BIFUNCTIONAL DTTP_UTP PYROPHOSPHATASE_METHYLTRANSFERASE PROTEIN-RELATED"/>
    <property type="match status" value="1"/>
</dbReference>
<proteinExistence type="inferred from homology"/>
<dbReference type="CDD" id="cd00555">
    <property type="entry name" value="Maf"/>
    <property type="match status" value="1"/>
</dbReference>
<comment type="function">
    <text evidence="4">Nucleoside triphosphate pyrophosphatase that hydrolyzes dTTP and UTP. May have a dual role in cell division arrest and in preventing the incorporation of modified nucleotides into cellular nucleic acids.</text>
</comment>
<feature type="site" description="Important for substrate specificity" evidence="4">
    <location>
        <position position="15"/>
    </location>
</feature>
<dbReference type="PIRSF" id="PIRSF006305">
    <property type="entry name" value="Maf"/>
    <property type="match status" value="1"/>
</dbReference>
<comment type="similarity">
    <text evidence="4">Belongs to the Maf family. YhdE subfamily.</text>
</comment>
<evidence type="ECO:0000256" key="3">
    <source>
        <dbReference type="ARBA" id="ARBA00023080"/>
    </source>
</evidence>
<dbReference type="GO" id="GO:0009117">
    <property type="term" value="P:nucleotide metabolic process"/>
    <property type="evidence" value="ECO:0007669"/>
    <property type="project" value="UniProtKB-KW"/>
</dbReference>
<dbReference type="Gene3D" id="3.90.950.10">
    <property type="match status" value="1"/>
</dbReference>
<reference evidence="5" key="1">
    <citation type="submission" date="2021-01" db="EMBL/GenBank/DDBJ databases">
        <title>Fulvivirga kasyanovii gen. nov., sp nov., a novel member of the phylum Bacteroidetes isolated from seawater in a mussel farm.</title>
        <authorList>
            <person name="Zhao L.-H."/>
            <person name="Wang Z.-J."/>
        </authorList>
    </citation>
    <scope>NUCLEOTIDE SEQUENCE</scope>
    <source>
        <strain evidence="5">29W222</strain>
    </source>
</reference>
<dbReference type="EMBL" id="JAEUGD010000066">
    <property type="protein sequence ID" value="MBL6448953.1"/>
    <property type="molecule type" value="Genomic_DNA"/>
</dbReference>
<evidence type="ECO:0000256" key="4">
    <source>
        <dbReference type="HAMAP-Rule" id="MF_00528"/>
    </source>
</evidence>
<dbReference type="PANTHER" id="PTHR43213">
    <property type="entry name" value="BIFUNCTIONAL DTTP/UTP PYROPHOSPHATASE/METHYLTRANSFERASE PROTEIN-RELATED"/>
    <property type="match status" value="1"/>
</dbReference>
<dbReference type="GO" id="GO:0005737">
    <property type="term" value="C:cytoplasm"/>
    <property type="evidence" value="ECO:0007669"/>
    <property type="project" value="UniProtKB-SubCell"/>
</dbReference>
<comment type="catalytic activity">
    <reaction evidence="4">
        <text>UTP + H2O = UMP + diphosphate + H(+)</text>
        <dbReference type="Rhea" id="RHEA:29395"/>
        <dbReference type="ChEBI" id="CHEBI:15377"/>
        <dbReference type="ChEBI" id="CHEBI:15378"/>
        <dbReference type="ChEBI" id="CHEBI:33019"/>
        <dbReference type="ChEBI" id="CHEBI:46398"/>
        <dbReference type="ChEBI" id="CHEBI:57865"/>
        <dbReference type="EC" id="3.6.1.9"/>
    </reaction>
</comment>
<protein>
    <recommendedName>
        <fullName evidence="4">dTTP/UTP pyrophosphatase</fullName>
        <shortName evidence="4">dTTPase/UTPase</shortName>
        <ecNumber evidence="4">3.6.1.9</ecNumber>
    </recommendedName>
    <alternativeName>
        <fullName evidence="4">Nucleoside triphosphate pyrophosphatase</fullName>
    </alternativeName>
    <alternativeName>
        <fullName evidence="4">Nucleotide pyrophosphatase</fullName>
        <shortName evidence="4">Nucleotide PPase</shortName>
    </alternativeName>
</protein>
<evidence type="ECO:0000256" key="1">
    <source>
        <dbReference type="ARBA" id="ARBA00001968"/>
    </source>
</evidence>
<comment type="cofactor">
    <cofactor evidence="1 4">
        <name>a divalent metal cation</name>
        <dbReference type="ChEBI" id="CHEBI:60240"/>
    </cofactor>
</comment>
<name>A0A937KG92_9BACT</name>
<comment type="caution">
    <text evidence="4">Lacks conserved residue(s) required for the propagation of feature annotation.</text>
</comment>
<comment type="catalytic activity">
    <reaction evidence="4">
        <text>dTTP + H2O = dTMP + diphosphate + H(+)</text>
        <dbReference type="Rhea" id="RHEA:28534"/>
        <dbReference type="ChEBI" id="CHEBI:15377"/>
        <dbReference type="ChEBI" id="CHEBI:15378"/>
        <dbReference type="ChEBI" id="CHEBI:33019"/>
        <dbReference type="ChEBI" id="CHEBI:37568"/>
        <dbReference type="ChEBI" id="CHEBI:63528"/>
        <dbReference type="EC" id="3.6.1.9"/>
    </reaction>
</comment>
<sequence>MNFNRHLILASNSPRRQELLRHAGFEFKVRTKEVDESYPEGTPPEEVAKYLASKKGAAYKIDHQNEVLLTADTIVKLNDEILGKPQNYEDAKRMLTALSGKKHEVITGVCIKSKEKEVTLDDTTLVYFKSLTEEEIDYYITNYSPYDKAGAYGIQEWIGMVGIDKIEGSFFNVVGLPVHKVYQALLSF</sequence>
<dbReference type="Pfam" id="PF02545">
    <property type="entry name" value="Maf"/>
    <property type="match status" value="1"/>
</dbReference>
<dbReference type="GO" id="GO:0047429">
    <property type="term" value="F:nucleoside triphosphate diphosphatase activity"/>
    <property type="evidence" value="ECO:0007669"/>
    <property type="project" value="UniProtKB-EC"/>
</dbReference>
<dbReference type="HAMAP" id="MF_00528">
    <property type="entry name" value="Maf"/>
    <property type="match status" value="1"/>
</dbReference>
<dbReference type="EC" id="3.6.1.9" evidence="4"/>
<dbReference type="NCBIfam" id="TIGR00172">
    <property type="entry name" value="maf"/>
    <property type="match status" value="1"/>
</dbReference>
<dbReference type="InterPro" id="IPR029001">
    <property type="entry name" value="ITPase-like_fam"/>
</dbReference>
<comment type="caution">
    <text evidence="5">The sequence shown here is derived from an EMBL/GenBank/DDBJ whole genome shotgun (WGS) entry which is preliminary data.</text>
</comment>
<feature type="site" description="Important for substrate specificity" evidence="4">
    <location>
        <position position="155"/>
    </location>
</feature>
<organism evidence="5 6">
    <name type="scientific">Fulvivirga marina</name>
    <dbReference type="NCBI Taxonomy" id="2494733"/>
    <lineage>
        <taxon>Bacteria</taxon>
        <taxon>Pseudomonadati</taxon>
        <taxon>Bacteroidota</taxon>
        <taxon>Cytophagia</taxon>
        <taxon>Cytophagales</taxon>
        <taxon>Fulvivirgaceae</taxon>
        <taxon>Fulvivirga</taxon>
    </lineage>
</organism>
<dbReference type="Proteomes" id="UP000614216">
    <property type="component" value="Unassembled WGS sequence"/>
</dbReference>
<comment type="subcellular location">
    <subcellularLocation>
        <location evidence="4">Cytoplasm</location>
    </subcellularLocation>
</comment>
<dbReference type="SUPFAM" id="SSF52972">
    <property type="entry name" value="ITPase-like"/>
    <property type="match status" value="1"/>
</dbReference>
<keyword evidence="2 4" id="KW-0378">Hydrolase</keyword>
<evidence type="ECO:0000256" key="2">
    <source>
        <dbReference type="ARBA" id="ARBA00022801"/>
    </source>
</evidence>
<accession>A0A937KG92</accession>
<dbReference type="InterPro" id="IPR003697">
    <property type="entry name" value="Maf-like"/>
</dbReference>
<keyword evidence="4" id="KW-0963">Cytoplasm</keyword>
<gene>
    <name evidence="5" type="primary">maf</name>
    <name evidence="5" type="ORF">JMN32_21765</name>
</gene>
<keyword evidence="3 4" id="KW-0546">Nucleotide metabolism</keyword>
<evidence type="ECO:0000313" key="6">
    <source>
        <dbReference type="Proteomes" id="UP000614216"/>
    </source>
</evidence>
<feature type="active site" description="Proton acceptor" evidence="4">
    <location>
        <position position="72"/>
    </location>
</feature>
<feature type="site" description="Important for substrate specificity" evidence="4">
    <location>
        <position position="73"/>
    </location>
</feature>
<dbReference type="AlphaFoldDB" id="A0A937KG92"/>
<keyword evidence="6" id="KW-1185">Reference proteome</keyword>
<evidence type="ECO:0000313" key="5">
    <source>
        <dbReference type="EMBL" id="MBL6448953.1"/>
    </source>
</evidence>